<keyword evidence="2" id="KW-0186">Copper</keyword>
<keyword evidence="5" id="KW-1185">Reference proteome</keyword>
<dbReference type="RefSeq" id="WP_425412387.1">
    <property type="nucleotide sequence ID" value="NZ_FMWO01000100.1"/>
</dbReference>
<feature type="domain" description="CopC" evidence="3">
    <location>
        <begin position="11"/>
        <end position="43"/>
    </location>
</feature>
<sequence length="49" mass="5636">MIHLDDPRSNYLELPELSPGKYTVKFRVLSIDGHVVDSDYIFGIKKKSN</sequence>
<evidence type="ECO:0000256" key="2">
    <source>
        <dbReference type="ARBA" id="ARBA00023008"/>
    </source>
</evidence>
<dbReference type="GO" id="GO:0046688">
    <property type="term" value="P:response to copper ion"/>
    <property type="evidence" value="ECO:0007669"/>
    <property type="project" value="InterPro"/>
</dbReference>
<reference evidence="4 5" key="1">
    <citation type="submission" date="2016-10" db="EMBL/GenBank/DDBJ databases">
        <authorList>
            <person name="de Groot N.N."/>
        </authorList>
    </citation>
    <scope>NUCLEOTIDE SEQUENCE [LARGE SCALE GENOMIC DNA]</scope>
    <source>
        <strain evidence="4">1</strain>
    </source>
</reference>
<gene>
    <name evidence="4" type="ORF">NSMM_880008</name>
</gene>
<keyword evidence="1" id="KW-0732">Signal</keyword>
<evidence type="ECO:0000259" key="3">
    <source>
        <dbReference type="Pfam" id="PF04234"/>
    </source>
</evidence>
<dbReference type="Pfam" id="PF04234">
    <property type="entry name" value="CopC"/>
    <property type="match status" value="1"/>
</dbReference>
<dbReference type="Gene3D" id="2.60.40.1220">
    <property type="match status" value="1"/>
</dbReference>
<dbReference type="AlphaFoldDB" id="A0A1G5SIT7"/>
<dbReference type="InterPro" id="IPR014756">
    <property type="entry name" value="Ig_E-set"/>
</dbReference>
<dbReference type="SUPFAM" id="SSF81296">
    <property type="entry name" value="E set domains"/>
    <property type="match status" value="1"/>
</dbReference>
<dbReference type="Proteomes" id="UP000198729">
    <property type="component" value="Unassembled WGS sequence"/>
</dbReference>
<name>A0A1G5SIT7_9PROT</name>
<dbReference type="InterPro" id="IPR014755">
    <property type="entry name" value="Cu-Rt/internalin_Ig-like"/>
</dbReference>
<accession>A0A1G5SIT7</accession>
<dbReference type="GO" id="GO:0005507">
    <property type="term" value="F:copper ion binding"/>
    <property type="evidence" value="ECO:0007669"/>
    <property type="project" value="InterPro"/>
</dbReference>
<evidence type="ECO:0000256" key="1">
    <source>
        <dbReference type="ARBA" id="ARBA00022729"/>
    </source>
</evidence>
<organism evidence="4 5">
    <name type="scientific">Nitrosomonas mobilis</name>
    <dbReference type="NCBI Taxonomy" id="51642"/>
    <lineage>
        <taxon>Bacteria</taxon>
        <taxon>Pseudomonadati</taxon>
        <taxon>Pseudomonadota</taxon>
        <taxon>Betaproteobacteria</taxon>
        <taxon>Nitrosomonadales</taxon>
        <taxon>Nitrosomonadaceae</taxon>
        <taxon>Nitrosomonas</taxon>
    </lineage>
</organism>
<dbReference type="InterPro" id="IPR007348">
    <property type="entry name" value="CopC_dom"/>
</dbReference>
<dbReference type="GO" id="GO:0042597">
    <property type="term" value="C:periplasmic space"/>
    <property type="evidence" value="ECO:0007669"/>
    <property type="project" value="InterPro"/>
</dbReference>
<dbReference type="STRING" id="51642.NSMM_880008"/>
<evidence type="ECO:0000313" key="5">
    <source>
        <dbReference type="Proteomes" id="UP000198729"/>
    </source>
</evidence>
<protein>
    <submittedName>
        <fullName evidence="4">Putative similar to copper export proteins</fullName>
    </submittedName>
</protein>
<evidence type="ECO:0000313" key="4">
    <source>
        <dbReference type="EMBL" id="SCZ87002.1"/>
    </source>
</evidence>
<proteinExistence type="predicted"/>
<dbReference type="EMBL" id="FMWO01000100">
    <property type="protein sequence ID" value="SCZ87002.1"/>
    <property type="molecule type" value="Genomic_DNA"/>
</dbReference>